<comment type="caution">
    <text evidence="2">The sequence shown here is derived from an EMBL/GenBank/DDBJ whole genome shotgun (WGS) entry which is preliminary data.</text>
</comment>
<accession>A0ABW9H080</accession>
<gene>
    <name evidence="2" type="ORF">ACKQTC_07820</name>
</gene>
<reference evidence="2 3" key="1">
    <citation type="journal article" date="2016" name="Int. J. Syst. Evol. Microbiol.">
        <title>Peptococcus simiae sp. nov., isolated from rhesus macaque faeces and emended description of the genus Peptococcus.</title>
        <authorList>
            <person name="Shkoporov A.N."/>
            <person name="Efimov B.A."/>
            <person name="Kondova I."/>
            <person name="Ouwerling B."/>
            <person name="Chaplin A.V."/>
            <person name="Shcherbakova V.A."/>
            <person name="Langermans J.A.M."/>
        </authorList>
    </citation>
    <scope>NUCLEOTIDE SEQUENCE [LARGE SCALE GENOMIC DNA]</scope>
    <source>
        <strain evidence="2 3">M108</strain>
    </source>
</reference>
<evidence type="ECO:0000313" key="3">
    <source>
        <dbReference type="Proteomes" id="UP001631949"/>
    </source>
</evidence>
<dbReference type="Pfam" id="PF08876">
    <property type="entry name" value="DUF1836"/>
    <property type="match status" value="1"/>
</dbReference>
<protein>
    <submittedName>
        <fullName evidence="2">DUF1836 domain-containing protein</fullName>
    </submittedName>
</protein>
<evidence type="ECO:0000313" key="2">
    <source>
        <dbReference type="EMBL" id="MFM9414274.1"/>
    </source>
</evidence>
<dbReference type="Proteomes" id="UP001631949">
    <property type="component" value="Unassembled WGS sequence"/>
</dbReference>
<proteinExistence type="predicted"/>
<evidence type="ECO:0000256" key="1">
    <source>
        <dbReference type="SAM" id="MobiDB-lite"/>
    </source>
</evidence>
<dbReference type="EMBL" id="JBJUVG010000012">
    <property type="protein sequence ID" value="MFM9414274.1"/>
    <property type="molecule type" value="Genomic_DNA"/>
</dbReference>
<sequence>MSQFEDKLKAWGQSLEAVHLPRWEELPDFQIYMDQLVPLINEHCAFLKITEADKLLTPAMINNYVKLRIIPKPVKKRYSRIHLAYLLVIVLLKPVLSIQDISDGLKLQVMAFRGDYQAAYNLFCKQYERSLHHTGRLAQGNHDSRHMIDKLPTAMMGMHMATLSVASQLFAKEVLAILHESGEPLSRRGERNRMGRALTEAGQDQEPRK</sequence>
<feature type="region of interest" description="Disordered" evidence="1">
    <location>
        <begin position="185"/>
        <end position="209"/>
    </location>
</feature>
<keyword evidence="3" id="KW-1185">Reference proteome</keyword>
<dbReference type="PANTHER" id="PTHR40056">
    <property type="entry name" value="HYPOTHETICAL CYTOSOLIC PROTEIN"/>
    <property type="match status" value="1"/>
</dbReference>
<dbReference type="PANTHER" id="PTHR40056:SF1">
    <property type="entry name" value="DUF1836 DOMAIN-CONTAINING PROTEIN"/>
    <property type="match status" value="1"/>
</dbReference>
<name>A0ABW9H080_9FIRM</name>
<dbReference type="RefSeq" id="WP_408977887.1">
    <property type="nucleotide sequence ID" value="NZ_JBJUVG010000012.1"/>
</dbReference>
<organism evidence="2 3">
    <name type="scientific">Peptococcus simiae</name>
    <dbReference type="NCBI Taxonomy" id="1643805"/>
    <lineage>
        <taxon>Bacteria</taxon>
        <taxon>Bacillati</taxon>
        <taxon>Bacillota</taxon>
        <taxon>Clostridia</taxon>
        <taxon>Eubacteriales</taxon>
        <taxon>Peptococcaceae</taxon>
        <taxon>Peptococcus</taxon>
    </lineage>
</organism>
<dbReference type="InterPro" id="IPR014975">
    <property type="entry name" value="DUF1836"/>
</dbReference>